<dbReference type="EMBL" id="CALOZG010000002">
    <property type="protein sequence ID" value="CAH3986761.1"/>
    <property type="molecule type" value="Genomic_DNA"/>
</dbReference>
<dbReference type="Proteomes" id="UP001152562">
    <property type="component" value="Unassembled WGS sequence"/>
</dbReference>
<feature type="region of interest" description="Disordered" evidence="1">
    <location>
        <begin position="1"/>
        <end position="20"/>
    </location>
</feature>
<gene>
    <name evidence="2" type="ORF">PIBRA_LOCUS2101</name>
</gene>
<feature type="compositionally biased region" description="Polar residues" evidence="1">
    <location>
        <begin position="8"/>
        <end position="20"/>
    </location>
</feature>
<evidence type="ECO:0000256" key="1">
    <source>
        <dbReference type="SAM" id="MobiDB-lite"/>
    </source>
</evidence>
<dbReference type="AlphaFoldDB" id="A0A9P0T4X5"/>
<proteinExistence type="predicted"/>
<name>A0A9P0T4X5_PIEBR</name>
<evidence type="ECO:0000313" key="3">
    <source>
        <dbReference type="Proteomes" id="UP001152562"/>
    </source>
</evidence>
<sequence>MNLRNAASEPSTNDTSTTSCHVTCDVGVNPQLKYNDSHGNLMDYMSINVEFSRGPIHNVERLNTVALTLPSTFFVDRRLPQKYNKNSAAVVKATRRSATGSGCEPLIVGILSHNGLKIIAIMEHDFTCSVPA</sequence>
<comment type="caution">
    <text evidence="2">The sequence shown here is derived from an EMBL/GenBank/DDBJ whole genome shotgun (WGS) entry which is preliminary data.</text>
</comment>
<reference evidence="2" key="1">
    <citation type="submission" date="2022-05" db="EMBL/GenBank/DDBJ databases">
        <authorList>
            <person name="Okamura Y."/>
        </authorList>
    </citation>
    <scope>NUCLEOTIDE SEQUENCE</scope>
</reference>
<keyword evidence="3" id="KW-1185">Reference proteome</keyword>
<protein>
    <submittedName>
        <fullName evidence="2">Uncharacterized protein</fullName>
    </submittedName>
</protein>
<accession>A0A9P0T4X5</accession>
<organism evidence="2 3">
    <name type="scientific">Pieris brassicae</name>
    <name type="common">White butterfly</name>
    <name type="synonym">Large white butterfly</name>
    <dbReference type="NCBI Taxonomy" id="7116"/>
    <lineage>
        <taxon>Eukaryota</taxon>
        <taxon>Metazoa</taxon>
        <taxon>Ecdysozoa</taxon>
        <taxon>Arthropoda</taxon>
        <taxon>Hexapoda</taxon>
        <taxon>Insecta</taxon>
        <taxon>Pterygota</taxon>
        <taxon>Neoptera</taxon>
        <taxon>Endopterygota</taxon>
        <taxon>Lepidoptera</taxon>
        <taxon>Glossata</taxon>
        <taxon>Ditrysia</taxon>
        <taxon>Papilionoidea</taxon>
        <taxon>Pieridae</taxon>
        <taxon>Pierinae</taxon>
        <taxon>Pieris</taxon>
    </lineage>
</organism>
<evidence type="ECO:0000313" key="2">
    <source>
        <dbReference type="EMBL" id="CAH3986761.1"/>
    </source>
</evidence>